<keyword evidence="2" id="KW-1185">Reference proteome</keyword>
<sequence>MVVNRLVMTVIDDELKLPVTFVVHDFCFRIGISQFQVALLTDYLSGLWVIILGQAPSFGTEISQLQSQVEREFSITPMIMIKFTEVECAQLVDNVEHGPSLAGDVKFGLVGKLLSPKLAIENTVVRTFSNIRIKEQTDVFPLKNAVY</sequence>
<organism evidence="1 2">
    <name type="scientific">Hibiscus sabdariffa</name>
    <name type="common">roselle</name>
    <dbReference type="NCBI Taxonomy" id="183260"/>
    <lineage>
        <taxon>Eukaryota</taxon>
        <taxon>Viridiplantae</taxon>
        <taxon>Streptophyta</taxon>
        <taxon>Embryophyta</taxon>
        <taxon>Tracheophyta</taxon>
        <taxon>Spermatophyta</taxon>
        <taxon>Magnoliopsida</taxon>
        <taxon>eudicotyledons</taxon>
        <taxon>Gunneridae</taxon>
        <taxon>Pentapetalae</taxon>
        <taxon>rosids</taxon>
        <taxon>malvids</taxon>
        <taxon>Malvales</taxon>
        <taxon>Malvaceae</taxon>
        <taxon>Malvoideae</taxon>
        <taxon>Hibiscus</taxon>
    </lineage>
</organism>
<proteinExistence type="predicted"/>
<comment type="caution">
    <text evidence="1">The sequence shown here is derived from an EMBL/GenBank/DDBJ whole genome shotgun (WGS) entry which is preliminary data.</text>
</comment>
<evidence type="ECO:0000313" key="1">
    <source>
        <dbReference type="EMBL" id="KAK9000927.1"/>
    </source>
</evidence>
<dbReference type="Proteomes" id="UP001396334">
    <property type="component" value="Unassembled WGS sequence"/>
</dbReference>
<dbReference type="EMBL" id="JBBPBN010000036">
    <property type="protein sequence ID" value="KAK9000927.1"/>
    <property type="molecule type" value="Genomic_DNA"/>
</dbReference>
<evidence type="ECO:0000313" key="2">
    <source>
        <dbReference type="Proteomes" id="UP001396334"/>
    </source>
</evidence>
<name>A0ABR2QJT1_9ROSI</name>
<reference evidence="1 2" key="1">
    <citation type="journal article" date="2024" name="G3 (Bethesda)">
        <title>Genome assembly of Hibiscus sabdariffa L. provides insights into metabolisms of medicinal natural products.</title>
        <authorList>
            <person name="Kim T."/>
        </authorList>
    </citation>
    <scope>NUCLEOTIDE SEQUENCE [LARGE SCALE GENOMIC DNA]</scope>
    <source>
        <strain evidence="1">TK-2024</strain>
        <tissue evidence="1">Old leaves</tissue>
    </source>
</reference>
<gene>
    <name evidence="1" type="ORF">V6N11_082723</name>
</gene>
<accession>A0ABR2QJT1</accession>
<protein>
    <submittedName>
        <fullName evidence="1">Uncharacterized protein</fullName>
    </submittedName>
</protein>